<accession>A0ABP7PNU4</accession>
<name>A0ABP7PNU4_9ACTN</name>
<dbReference type="Pfam" id="PF24553">
    <property type="entry name" value="Rv0428c_C"/>
    <property type="match status" value="1"/>
</dbReference>
<dbReference type="EMBL" id="BAAAZW010000011">
    <property type="protein sequence ID" value="GAA3968772.1"/>
    <property type="molecule type" value="Genomic_DNA"/>
</dbReference>
<gene>
    <name evidence="2" type="ORF">GCM10022231_32320</name>
</gene>
<dbReference type="RefSeq" id="WP_344785546.1">
    <property type="nucleotide sequence ID" value="NZ_BAAAZW010000011.1"/>
</dbReference>
<evidence type="ECO:0000313" key="2">
    <source>
        <dbReference type="EMBL" id="GAA3968772.1"/>
    </source>
</evidence>
<proteinExistence type="predicted"/>
<sequence>MEPLPGDRVVVRYRLGAGGPDDWRAASGPNPAFERAPTLSDLTGILASATPDGLVIERDGVPEHVPAAAVTSIRQLSARVVRNSEIRAVERILTDAVAAAERAEVDGWTVSADPSSAAVRANAAVPLEFGANAAGLDRVRDWYTSRGIAARAVVPERLLRTAEASASAGAAYEVLVAPDGTPVEVPGVDRGERLRRRADGYALHHTFRLIDL</sequence>
<feature type="domain" description="Histone acetyltransferase Rv0428c-like C-terminal" evidence="1">
    <location>
        <begin position="84"/>
        <end position="177"/>
    </location>
</feature>
<evidence type="ECO:0000259" key="1">
    <source>
        <dbReference type="Pfam" id="PF24553"/>
    </source>
</evidence>
<protein>
    <recommendedName>
        <fullName evidence="1">Histone acetyltransferase Rv0428c-like C-terminal domain-containing protein</fullName>
    </recommendedName>
</protein>
<keyword evidence="3" id="KW-1185">Reference proteome</keyword>
<evidence type="ECO:0000313" key="3">
    <source>
        <dbReference type="Proteomes" id="UP001418444"/>
    </source>
</evidence>
<dbReference type="InterPro" id="IPR056935">
    <property type="entry name" value="Rv0428c-like_C"/>
</dbReference>
<reference evidence="3" key="1">
    <citation type="journal article" date="2019" name="Int. J. Syst. Evol. Microbiol.">
        <title>The Global Catalogue of Microorganisms (GCM) 10K type strain sequencing project: providing services to taxonomists for standard genome sequencing and annotation.</title>
        <authorList>
            <consortium name="The Broad Institute Genomics Platform"/>
            <consortium name="The Broad Institute Genome Sequencing Center for Infectious Disease"/>
            <person name="Wu L."/>
            <person name="Ma J."/>
        </authorList>
    </citation>
    <scope>NUCLEOTIDE SEQUENCE [LARGE SCALE GENOMIC DNA]</scope>
    <source>
        <strain evidence="3">JCM 16923</strain>
    </source>
</reference>
<dbReference type="Proteomes" id="UP001418444">
    <property type="component" value="Unassembled WGS sequence"/>
</dbReference>
<organism evidence="2 3">
    <name type="scientific">Gordonia caeni</name>
    <dbReference type="NCBI Taxonomy" id="1007097"/>
    <lineage>
        <taxon>Bacteria</taxon>
        <taxon>Bacillati</taxon>
        <taxon>Actinomycetota</taxon>
        <taxon>Actinomycetes</taxon>
        <taxon>Mycobacteriales</taxon>
        <taxon>Gordoniaceae</taxon>
        <taxon>Gordonia</taxon>
    </lineage>
</organism>
<comment type="caution">
    <text evidence="2">The sequence shown here is derived from an EMBL/GenBank/DDBJ whole genome shotgun (WGS) entry which is preliminary data.</text>
</comment>